<feature type="domain" description="Fibrinogen C-terminal" evidence="9">
    <location>
        <begin position="242"/>
        <end position="485"/>
    </location>
</feature>
<proteinExistence type="predicted"/>
<dbReference type="GeneTree" id="ENSGT00940000158117"/>
<dbReference type="CDD" id="cd00087">
    <property type="entry name" value="FReD"/>
    <property type="match status" value="1"/>
</dbReference>
<dbReference type="PROSITE" id="PS00514">
    <property type="entry name" value="FIBRINOGEN_C_1"/>
    <property type="match status" value="1"/>
</dbReference>
<dbReference type="FunFam" id="4.10.530.10:FF:000001">
    <property type="entry name" value="angiopoietin-2 isoform X1"/>
    <property type="match status" value="1"/>
</dbReference>
<evidence type="ECO:0000256" key="1">
    <source>
        <dbReference type="ARBA" id="ARBA00004613"/>
    </source>
</evidence>
<dbReference type="PANTHER" id="PTHR47221:SF6">
    <property type="entry name" value="FIBRINOGEN ALPHA CHAIN"/>
    <property type="match status" value="1"/>
</dbReference>
<sequence length="486" mass="55434">KKRSTGGGQRLHRIQHGQCTYTFILPEGEGGRGASCREAKASGVQHNANSLQRDAPPPDADFPSQKIQQLEHIMENYTQWLQRIENYIKESMKMEMAQLQQNAVHNHTAAMLEMGTNLLSQTAEQTRKLTDVETQVLNQTSRLEIQLLENSLSTNKLEKELMIQTSEISKLHDKNSIRTSNDSLSCFIFHRDSLQSLETKRTALGSFYHHQAFDSNEDEKIYSLEYKETEMLHNKEQNFTSGNHSLAHSICEKAVNALLQKQRKENSNQSHDAQSGFLSLAHRGGEFAFLFQSLPKPHKVYCNMESAGGGWTVIQRREDGSVDFQRTWKEYKTGFGTVTAEHWLGNEYVYQLTSQRQYALRVELTDWEGHQAFSLYDRFQIGSEKQNYRLFLKSHSGTAGRQSSLVIHGADFSTKDIDNDNCMCKCALMLTGAGWWFDACGPSNLNGMYFTQGQHIGKLNGIKWHYFKGPSYSLRATAMMIRPLDF</sequence>
<dbReference type="GO" id="GO:0001525">
    <property type="term" value="P:angiogenesis"/>
    <property type="evidence" value="ECO:0007669"/>
    <property type="project" value="UniProtKB-KW"/>
</dbReference>
<keyword evidence="11" id="KW-1185">Reference proteome</keyword>
<evidence type="ECO:0000313" key="10">
    <source>
        <dbReference type="Ensembl" id="ENSTNIP00000020895.1"/>
    </source>
</evidence>
<evidence type="ECO:0000256" key="5">
    <source>
        <dbReference type="ARBA" id="ARBA00023054"/>
    </source>
</evidence>
<evidence type="ECO:0000256" key="7">
    <source>
        <dbReference type="ARBA" id="ARBA00023180"/>
    </source>
</evidence>
<organism evidence="10 11">
    <name type="scientific">Tetraodon nigroviridis</name>
    <name type="common">Spotted green pufferfish</name>
    <name type="synonym">Chelonodon nigroviridis</name>
    <dbReference type="NCBI Taxonomy" id="99883"/>
    <lineage>
        <taxon>Eukaryota</taxon>
        <taxon>Metazoa</taxon>
        <taxon>Chordata</taxon>
        <taxon>Craniata</taxon>
        <taxon>Vertebrata</taxon>
        <taxon>Euteleostomi</taxon>
        <taxon>Actinopterygii</taxon>
        <taxon>Neopterygii</taxon>
        <taxon>Teleostei</taxon>
        <taxon>Neoteleostei</taxon>
        <taxon>Acanthomorphata</taxon>
        <taxon>Eupercaria</taxon>
        <taxon>Tetraodontiformes</taxon>
        <taxon>Tetradontoidea</taxon>
        <taxon>Tetraodontidae</taxon>
        <taxon>Tetraodon</taxon>
    </lineage>
</organism>
<evidence type="ECO:0000313" key="11">
    <source>
        <dbReference type="Proteomes" id="UP000007303"/>
    </source>
</evidence>
<feature type="region of interest" description="Disordered" evidence="8">
    <location>
        <begin position="32"/>
        <end position="58"/>
    </location>
</feature>
<dbReference type="OMA" id="QYNANAL"/>
<accession>H3DK49</accession>
<evidence type="ECO:0000256" key="8">
    <source>
        <dbReference type="SAM" id="MobiDB-lite"/>
    </source>
</evidence>
<keyword evidence="5" id="KW-0175">Coiled coil</keyword>
<dbReference type="Ensembl" id="ENSTNIT00000021128.1">
    <property type="protein sequence ID" value="ENSTNIP00000020895.1"/>
    <property type="gene ID" value="ENSTNIG00000017744.1"/>
</dbReference>
<comment type="subcellular location">
    <subcellularLocation>
        <location evidence="1">Secreted</location>
    </subcellularLocation>
</comment>
<dbReference type="InterPro" id="IPR014716">
    <property type="entry name" value="Fibrinogen_a/b/g_C_1"/>
</dbReference>
<dbReference type="SMART" id="SM00186">
    <property type="entry name" value="FBG"/>
    <property type="match status" value="1"/>
</dbReference>
<keyword evidence="2" id="KW-0964">Secreted</keyword>
<dbReference type="InParanoid" id="H3DK49"/>
<name>H3DK49_TETNG</name>
<evidence type="ECO:0000256" key="2">
    <source>
        <dbReference type="ARBA" id="ARBA00022525"/>
    </source>
</evidence>
<dbReference type="Gene3D" id="4.10.530.10">
    <property type="entry name" value="Gamma-fibrinogen Carboxyl Terminal Fragment, domain 2"/>
    <property type="match status" value="1"/>
</dbReference>
<dbReference type="PROSITE" id="PS51406">
    <property type="entry name" value="FIBRINOGEN_C_2"/>
    <property type="match status" value="1"/>
</dbReference>
<dbReference type="PANTHER" id="PTHR47221">
    <property type="entry name" value="FIBRINOGEN ALPHA CHAIN"/>
    <property type="match status" value="1"/>
</dbReference>
<dbReference type="InterPro" id="IPR057439">
    <property type="entry name" value="ANG-1/2/4"/>
</dbReference>
<reference evidence="10" key="3">
    <citation type="submission" date="2025-09" db="UniProtKB">
        <authorList>
            <consortium name="Ensembl"/>
        </authorList>
    </citation>
    <scope>IDENTIFICATION</scope>
</reference>
<dbReference type="GO" id="GO:0005576">
    <property type="term" value="C:extracellular region"/>
    <property type="evidence" value="ECO:0007669"/>
    <property type="project" value="UniProtKB-SubCell"/>
</dbReference>
<dbReference type="Proteomes" id="UP000007303">
    <property type="component" value="Unassembled WGS sequence"/>
</dbReference>
<keyword evidence="6" id="KW-1015">Disulfide bond</keyword>
<dbReference type="InterPro" id="IPR020837">
    <property type="entry name" value="Fibrinogen_CS"/>
</dbReference>
<dbReference type="InterPro" id="IPR002181">
    <property type="entry name" value="Fibrinogen_a/b/g_C_dom"/>
</dbReference>
<dbReference type="InterPro" id="IPR036056">
    <property type="entry name" value="Fibrinogen-like_C"/>
</dbReference>
<dbReference type="FunFam" id="3.90.215.10:FF:000001">
    <property type="entry name" value="Tenascin isoform 1"/>
    <property type="match status" value="1"/>
</dbReference>
<dbReference type="Gene3D" id="3.90.215.10">
    <property type="entry name" value="Gamma Fibrinogen, chain A, domain 1"/>
    <property type="match status" value="1"/>
</dbReference>
<dbReference type="GO" id="GO:0007596">
    <property type="term" value="P:blood coagulation"/>
    <property type="evidence" value="ECO:0007669"/>
    <property type="project" value="InterPro"/>
</dbReference>
<dbReference type="AlphaFoldDB" id="H3DK49"/>
<reference evidence="10" key="2">
    <citation type="submission" date="2025-08" db="UniProtKB">
        <authorList>
            <consortium name="Ensembl"/>
        </authorList>
    </citation>
    <scope>IDENTIFICATION</scope>
</reference>
<evidence type="ECO:0000259" key="9">
    <source>
        <dbReference type="PROSITE" id="PS51406"/>
    </source>
</evidence>
<evidence type="ECO:0000256" key="6">
    <source>
        <dbReference type="ARBA" id="ARBA00023157"/>
    </source>
</evidence>
<protein>
    <submittedName>
        <fullName evidence="10">Angiopoietin 1</fullName>
    </submittedName>
</protein>
<reference evidence="11" key="1">
    <citation type="journal article" date="2004" name="Nature">
        <title>Genome duplication in the teleost fish Tetraodon nigroviridis reveals the early vertebrate proto-karyotype.</title>
        <authorList>
            <person name="Jaillon O."/>
            <person name="Aury J.-M."/>
            <person name="Brunet F."/>
            <person name="Petit J.-L."/>
            <person name="Stange-Thomann N."/>
            <person name="Mauceli E."/>
            <person name="Bouneau L."/>
            <person name="Fischer C."/>
            <person name="Ozouf-Costaz C."/>
            <person name="Bernot A."/>
            <person name="Nicaud S."/>
            <person name="Jaffe D."/>
            <person name="Fisher S."/>
            <person name="Lutfalla G."/>
            <person name="Dossat C."/>
            <person name="Segurens B."/>
            <person name="Dasilva C."/>
            <person name="Salanoubat M."/>
            <person name="Levy M."/>
            <person name="Boudet N."/>
            <person name="Castellano S."/>
            <person name="Anthouard V."/>
            <person name="Jubin C."/>
            <person name="Castelli V."/>
            <person name="Katinka M."/>
            <person name="Vacherie B."/>
            <person name="Biemont C."/>
            <person name="Skalli Z."/>
            <person name="Cattolico L."/>
            <person name="Poulain J."/>
            <person name="De Berardinis V."/>
            <person name="Cruaud C."/>
            <person name="Duprat S."/>
            <person name="Brottier P."/>
            <person name="Coutanceau J.-P."/>
            <person name="Gouzy J."/>
            <person name="Parra G."/>
            <person name="Lardier G."/>
            <person name="Chapple C."/>
            <person name="McKernan K.J."/>
            <person name="McEwan P."/>
            <person name="Bosak S."/>
            <person name="Kellis M."/>
            <person name="Volff J.-N."/>
            <person name="Guigo R."/>
            <person name="Zody M.C."/>
            <person name="Mesirov J."/>
            <person name="Lindblad-Toh K."/>
            <person name="Birren B."/>
            <person name="Nusbaum C."/>
            <person name="Kahn D."/>
            <person name="Robinson-Rechavi M."/>
            <person name="Laudet V."/>
            <person name="Schachter V."/>
            <person name="Quetier F."/>
            <person name="Saurin W."/>
            <person name="Scarpelli C."/>
            <person name="Wincker P."/>
            <person name="Lander E.S."/>
            <person name="Weissenbach J."/>
            <person name="Roest Crollius H."/>
        </authorList>
    </citation>
    <scope>NUCLEOTIDE SEQUENCE [LARGE SCALE GENOMIC DNA]</scope>
</reference>
<dbReference type="Pfam" id="PF25443">
    <property type="entry name" value="ANG-1"/>
    <property type="match status" value="1"/>
</dbReference>
<dbReference type="InterPro" id="IPR037579">
    <property type="entry name" value="FIB_ANG-like"/>
</dbReference>
<keyword evidence="3" id="KW-0037">Angiogenesis</keyword>
<dbReference type="HOGENOM" id="CLU_038628_3_1_1"/>
<keyword evidence="7" id="KW-0325">Glycoprotein</keyword>
<keyword evidence="4" id="KW-0732">Signal</keyword>
<evidence type="ECO:0000256" key="4">
    <source>
        <dbReference type="ARBA" id="ARBA00022729"/>
    </source>
</evidence>
<dbReference type="Pfam" id="PF00147">
    <property type="entry name" value="Fibrinogen_C"/>
    <property type="match status" value="1"/>
</dbReference>
<dbReference type="SUPFAM" id="SSF56496">
    <property type="entry name" value="Fibrinogen C-terminal domain-like"/>
    <property type="match status" value="1"/>
</dbReference>
<evidence type="ECO:0000256" key="3">
    <source>
        <dbReference type="ARBA" id="ARBA00022657"/>
    </source>
</evidence>